<dbReference type="InterPro" id="IPR050121">
    <property type="entry name" value="Cytochrome_P450_monoxygenase"/>
</dbReference>
<evidence type="ECO:0000256" key="7">
    <source>
        <dbReference type="ARBA" id="ARBA00022723"/>
    </source>
</evidence>
<evidence type="ECO:0000313" key="15">
    <source>
        <dbReference type="EMBL" id="KAF8908659.1"/>
    </source>
</evidence>
<protein>
    <submittedName>
        <fullName evidence="15">Cytochrome P450</fullName>
    </submittedName>
</protein>
<feature type="signal peptide" evidence="14">
    <location>
        <begin position="1"/>
        <end position="17"/>
    </location>
</feature>
<dbReference type="OrthoDB" id="1470350at2759"/>
<evidence type="ECO:0000256" key="2">
    <source>
        <dbReference type="ARBA" id="ARBA00004370"/>
    </source>
</evidence>
<dbReference type="InterPro" id="IPR002401">
    <property type="entry name" value="Cyt_P450_E_grp-I"/>
</dbReference>
<name>A0A9P5NY96_GYMJU</name>
<proteinExistence type="inferred from homology"/>
<keyword evidence="8" id="KW-1133">Transmembrane helix</keyword>
<keyword evidence="9" id="KW-0560">Oxidoreductase</keyword>
<evidence type="ECO:0000256" key="11">
    <source>
        <dbReference type="ARBA" id="ARBA00023033"/>
    </source>
</evidence>
<dbReference type="PRINTS" id="PR00385">
    <property type="entry name" value="P450"/>
</dbReference>
<sequence length="549" mass="62392">MIHLILEAFALCVASVAVWKALRRHNANSYLDNIPGPPVKSIWKGNFPKVFNPNAWNFHQEIADKYGSVVKIKSVLGENQLYVFDPKAMHNIVVKDQYTYEETSAFIVHNKACFGPGLLGALGEQHRKQRKMLNPVFSMAHLRNMIPTFYDVTYKLKNTLVKKVMNGPQEIDMLHWMSRTALELVGQSGLGYSFDTLTEDAVLHPYSLSVKRFAPVSFHFIWARNYLLPFLSKFGSPKFQRRMIDLLPWKELHDFRDIIDVLHNTAVEIIESKKKALAEGDDAVMRQVGQGKDIISILLRANMQASEADSLSEEELLGQVSTLTFAATDTTSSALSRILFILSKHQDAQEKLRREIQESRKEQNGDLTYDQLVNLPYLDAVCRETLRLYAPVSTMSRTTRQDIILPLSKPITGLDGREMHDIFVPNNTNIIIGILASNRNPDIWGPDSLEWKPERWLEPLPKKVDEAHIPGVYSHLMTFLGGGRACIGFKFSQLEMKVVLSLLVESFRFSPSVKEISWQMNAIATPILKEDRKKTLPHSQLPLVVELVN</sequence>
<organism evidence="15 16">
    <name type="scientific">Gymnopilus junonius</name>
    <name type="common">Spectacular rustgill mushroom</name>
    <name type="synonym">Gymnopilus spectabilis subsp. junonius</name>
    <dbReference type="NCBI Taxonomy" id="109634"/>
    <lineage>
        <taxon>Eukaryota</taxon>
        <taxon>Fungi</taxon>
        <taxon>Dikarya</taxon>
        <taxon>Basidiomycota</taxon>
        <taxon>Agaricomycotina</taxon>
        <taxon>Agaricomycetes</taxon>
        <taxon>Agaricomycetidae</taxon>
        <taxon>Agaricales</taxon>
        <taxon>Agaricineae</taxon>
        <taxon>Hymenogastraceae</taxon>
        <taxon>Gymnopilus</taxon>
    </lineage>
</organism>
<evidence type="ECO:0000256" key="14">
    <source>
        <dbReference type="SAM" id="SignalP"/>
    </source>
</evidence>
<keyword evidence="11" id="KW-0503">Monooxygenase</keyword>
<keyword evidence="5 13" id="KW-0349">Heme</keyword>
<evidence type="ECO:0000256" key="9">
    <source>
        <dbReference type="ARBA" id="ARBA00023002"/>
    </source>
</evidence>
<dbReference type="GO" id="GO:0004497">
    <property type="term" value="F:monooxygenase activity"/>
    <property type="evidence" value="ECO:0007669"/>
    <property type="project" value="UniProtKB-KW"/>
</dbReference>
<comment type="similarity">
    <text evidence="4">Belongs to the cytochrome P450 family.</text>
</comment>
<keyword evidence="7 13" id="KW-0479">Metal-binding</keyword>
<evidence type="ECO:0000256" key="3">
    <source>
        <dbReference type="ARBA" id="ARBA00004721"/>
    </source>
</evidence>
<evidence type="ECO:0000256" key="5">
    <source>
        <dbReference type="ARBA" id="ARBA00022617"/>
    </source>
</evidence>
<keyword evidence="16" id="KW-1185">Reference proteome</keyword>
<dbReference type="GO" id="GO:0020037">
    <property type="term" value="F:heme binding"/>
    <property type="evidence" value="ECO:0007669"/>
    <property type="project" value="InterPro"/>
</dbReference>
<keyword evidence="10 13" id="KW-0408">Iron</keyword>
<dbReference type="GO" id="GO:0005506">
    <property type="term" value="F:iron ion binding"/>
    <property type="evidence" value="ECO:0007669"/>
    <property type="project" value="InterPro"/>
</dbReference>
<dbReference type="Pfam" id="PF00067">
    <property type="entry name" value="p450"/>
    <property type="match status" value="1"/>
</dbReference>
<gene>
    <name evidence="15" type="ORF">CPB84DRAFT_1674262</name>
</gene>
<dbReference type="InterPro" id="IPR001128">
    <property type="entry name" value="Cyt_P450"/>
</dbReference>
<comment type="subcellular location">
    <subcellularLocation>
        <location evidence="2">Membrane</location>
    </subcellularLocation>
</comment>
<dbReference type="Proteomes" id="UP000724874">
    <property type="component" value="Unassembled WGS sequence"/>
</dbReference>
<keyword evidence="14" id="KW-0732">Signal</keyword>
<evidence type="ECO:0000256" key="13">
    <source>
        <dbReference type="PIRSR" id="PIRSR602401-1"/>
    </source>
</evidence>
<dbReference type="Gene3D" id="1.10.630.10">
    <property type="entry name" value="Cytochrome P450"/>
    <property type="match status" value="1"/>
</dbReference>
<feature type="chain" id="PRO_5040205013" evidence="14">
    <location>
        <begin position="18"/>
        <end position="549"/>
    </location>
</feature>
<dbReference type="InterPro" id="IPR036396">
    <property type="entry name" value="Cyt_P450_sf"/>
</dbReference>
<comment type="cofactor">
    <cofactor evidence="1 13">
        <name>heme</name>
        <dbReference type="ChEBI" id="CHEBI:30413"/>
    </cofactor>
</comment>
<evidence type="ECO:0000256" key="1">
    <source>
        <dbReference type="ARBA" id="ARBA00001971"/>
    </source>
</evidence>
<feature type="binding site" description="axial binding residue" evidence="13">
    <location>
        <position position="486"/>
    </location>
    <ligand>
        <name>heme</name>
        <dbReference type="ChEBI" id="CHEBI:30413"/>
    </ligand>
    <ligandPart>
        <name>Fe</name>
        <dbReference type="ChEBI" id="CHEBI:18248"/>
    </ligandPart>
</feature>
<dbReference type="PANTHER" id="PTHR24305">
    <property type="entry name" value="CYTOCHROME P450"/>
    <property type="match status" value="1"/>
</dbReference>
<comment type="caution">
    <text evidence="15">The sequence shown here is derived from an EMBL/GenBank/DDBJ whole genome shotgun (WGS) entry which is preliminary data.</text>
</comment>
<comment type="pathway">
    <text evidence="3">Secondary metabolite biosynthesis; terpenoid biosynthesis.</text>
</comment>
<dbReference type="EMBL" id="JADNYJ010000011">
    <property type="protein sequence ID" value="KAF8908659.1"/>
    <property type="molecule type" value="Genomic_DNA"/>
</dbReference>
<evidence type="ECO:0000256" key="12">
    <source>
        <dbReference type="ARBA" id="ARBA00023136"/>
    </source>
</evidence>
<evidence type="ECO:0000256" key="8">
    <source>
        <dbReference type="ARBA" id="ARBA00022989"/>
    </source>
</evidence>
<dbReference type="PANTHER" id="PTHR24305:SF166">
    <property type="entry name" value="CYTOCHROME P450 12A4, MITOCHONDRIAL-RELATED"/>
    <property type="match status" value="1"/>
</dbReference>
<dbReference type="AlphaFoldDB" id="A0A9P5NY96"/>
<reference evidence="15" key="1">
    <citation type="submission" date="2020-11" db="EMBL/GenBank/DDBJ databases">
        <authorList>
            <consortium name="DOE Joint Genome Institute"/>
            <person name="Ahrendt S."/>
            <person name="Riley R."/>
            <person name="Andreopoulos W."/>
            <person name="LaButti K."/>
            <person name="Pangilinan J."/>
            <person name="Ruiz-duenas F.J."/>
            <person name="Barrasa J.M."/>
            <person name="Sanchez-Garcia M."/>
            <person name="Camarero S."/>
            <person name="Miyauchi S."/>
            <person name="Serrano A."/>
            <person name="Linde D."/>
            <person name="Babiker R."/>
            <person name="Drula E."/>
            <person name="Ayuso-Fernandez I."/>
            <person name="Pacheco R."/>
            <person name="Padilla G."/>
            <person name="Ferreira P."/>
            <person name="Barriuso J."/>
            <person name="Kellner H."/>
            <person name="Castanera R."/>
            <person name="Alfaro M."/>
            <person name="Ramirez L."/>
            <person name="Pisabarro A.G."/>
            <person name="Kuo A."/>
            <person name="Tritt A."/>
            <person name="Lipzen A."/>
            <person name="He G."/>
            <person name="Yan M."/>
            <person name="Ng V."/>
            <person name="Cullen D."/>
            <person name="Martin F."/>
            <person name="Rosso M.-N."/>
            <person name="Henrissat B."/>
            <person name="Hibbett D."/>
            <person name="Martinez A.T."/>
            <person name="Grigoriev I.V."/>
        </authorList>
    </citation>
    <scope>NUCLEOTIDE SEQUENCE</scope>
    <source>
        <strain evidence="15">AH 44721</strain>
    </source>
</reference>
<evidence type="ECO:0000256" key="4">
    <source>
        <dbReference type="ARBA" id="ARBA00010617"/>
    </source>
</evidence>
<keyword evidence="6" id="KW-0812">Transmembrane</keyword>
<dbReference type="SUPFAM" id="SSF48264">
    <property type="entry name" value="Cytochrome P450"/>
    <property type="match status" value="1"/>
</dbReference>
<accession>A0A9P5NY96</accession>
<dbReference type="GO" id="GO:0016020">
    <property type="term" value="C:membrane"/>
    <property type="evidence" value="ECO:0007669"/>
    <property type="project" value="UniProtKB-SubCell"/>
</dbReference>
<evidence type="ECO:0000256" key="10">
    <source>
        <dbReference type="ARBA" id="ARBA00023004"/>
    </source>
</evidence>
<dbReference type="GO" id="GO:0016705">
    <property type="term" value="F:oxidoreductase activity, acting on paired donors, with incorporation or reduction of molecular oxygen"/>
    <property type="evidence" value="ECO:0007669"/>
    <property type="project" value="InterPro"/>
</dbReference>
<keyword evidence="12" id="KW-0472">Membrane</keyword>
<dbReference type="CDD" id="cd11069">
    <property type="entry name" value="CYP_FUM15-like"/>
    <property type="match status" value="1"/>
</dbReference>
<evidence type="ECO:0000313" key="16">
    <source>
        <dbReference type="Proteomes" id="UP000724874"/>
    </source>
</evidence>
<evidence type="ECO:0000256" key="6">
    <source>
        <dbReference type="ARBA" id="ARBA00022692"/>
    </source>
</evidence>
<dbReference type="PRINTS" id="PR00463">
    <property type="entry name" value="EP450I"/>
</dbReference>